<feature type="compositionally biased region" description="Basic and acidic residues" evidence="1">
    <location>
        <begin position="100"/>
        <end position="109"/>
    </location>
</feature>
<dbReference type="EMBL" id="JAAMOB010000015">
    <property type="protein sequence ID" value="KAF4104260.1"/>
    <property type="molecule type" value="Genomic_DNA"/>
</dbReference>
<keyword evidence="3" id="KW-1185">Reference proteome</keyword>
<reference evidence="2 3" key="1">
    <citation type="submission" date="2020-04" db="EMBL/GenBank/DDBJ databases">
        <title>Chromosome-level genome assembly of a cyprinid fish Onychostoma macrolepis by integration of Nanopore Sequencing, Bionano and Hi-C technology.</title>
        <authorList>
            <person name="Wang D."/>
        </authorList>
    </citation>
    <scope>NUCLEOTIDE SEQUENCE [LARGE SCALE GENOMIC DNA]</scope>
    <source>
        <strain evidence="2">SWU-2019</strain>
        <tissue evidence="2">Muscle</tissue>
    </source>
</reference>
<accession>A0A7J6CAN9</accession>
<proteinExistence type="predicted"/>
<feature type="compositionally biased region" description="Basic and acidic residues" evidence="1">
    <location>
        <begin position="76"/>
        <end position="91"/>
    </location>
</feature>
<evidence type="ECO:0000256" key="1">
    <source>
        <dbReference type="SAM" id="MobiDB-lite"/>
    </source>
</evidence>
<dbReference type="Proteomes" id="UP000579812">
    <property type="component" value="Unassembled WGS sequence"/>
</dbReference>
<evidence type="ECO:0000313" key="2">
    <source>
        <dbReference type="EMBL" id="KAF4104260.1"/>
    </source>
</evidence>
<gene>
    <name evidence="2" type="ORF">G5714_015247</name>
</gene>
<feature type="region of interest" description="Disordered" evidence="1">
    <location>
        <begin position="65"/>
        <end position="129"/>
    </location>
</feature>
<name>A0A7J6CAN9_9TELE</name>
<protein>
    <submittedName>
        <fullName evidence="2">Uncharacterized protein</fullName>
    </submittedName>
</protein>
<dbReference type="AlphaFoldDB" id="A0A7J6CAN9"/>
<organism evidence="2 3">
    <name type="scientific">Onychostoma macrolepis</name>
    <dbReference type="NCBI Taxonomy" id="369639"/>
    <lineage>
        <taxon>Eukaryota</taxon>
        <taxon>Metazoa</taxon>
        <taxon>Chordata</taxon>
        <taxon>Craniata</taxon>
        <taxon>Vertebrata</taxon>
        <taxon>Euteleostomi</taxon>
        <taxon>Actinopterygii</taxon>
        <taxon>Neopterygii</taxon>
        <taxon>Teleostei</taxon>
        <taxon>Ostariophysi</taxon>
        <taxon>Cypriniformes</taxon>
        <taxon>Cyprinidae</taxon>
        <taxon>Acrossocheilinae</taxon>
        <taxon>Onychostoma</taxon>
    </lineage>
</organism>
<sequence length="129" mass="14516">MQGVESYTESGPSCHVSGFGGSELEYYEIDSTYSDVKTLQLKKEDERGEQRTSCQSQLFFKRKLAPDLTGPPQHLSADEVEKLKTPQDHKGYSNQNIRECPIKPCRDGPVETSSESESHCSFTGSEFDW</sequence>
<comment type="caution">
    <text evidence="2">The sequence shown here is derived from an EMBL/GenBank/DDBJ whole genome shotgun (WGS) entry which is preliminary data.</text>
</comment>
<evidence type="ECO:0000313" key="3">
    <source>
        <dbReference type="Proteomes" id="UP000579812"/>
    </source>
</evidence>
<feature type="compositionally biased region" description="Polar residues" evidence="1">
    <location>
        <begin position="111"/>
        <end position="129"/>
    </location>
</feature>